<protein>
    <recommendedName>
        <fullName evidence="9">Mpv17-like protein</fullName>
    </recommendedName>
</protein>
<dbReference type="GO" id="GO:0016020">
    <property type="term" value="C:membrane"/>
    <property type="evidence" value="ECO:0007669"/>
    <property type="project" value="UniProtKB-SubCell"/>
</dbReference>
<sequence length="188" mass="21523">MSKFRVFVKTALEKHPLVTNSIIYGSFCTISEFSQQTSSKKFKTPPESYDTPAIARFAIYGTAIAGPLLYGWYGKILDKAIVGSTFKISMKKLLIDQFTFTPGLLGVFFVSMSLMERKEDIFEECKQKFLPTFRTSCMFWIPAQLVNFMLVPPLLRVTYIGGCSFAWINILCYIKRQDVETDRVQLNE</sequence>
<comment type="subcellular location">
    <subcellularLocation>
        <location evidence="1">Membrane</location>
        <topology evidence="1">Multi-pass membrane protein</topology>
    </subcellularLocation>
</comment>
<dbReference type="GO" id="GO:0005739">
    <property type="term" value="C:mitochondrion"/>
    <property type="evidence" value="ECO:0007669"/>
    <property type="project" value="TreeGrafter"/>
</dbReference>
<dbReference type="AlphaFoldDB" id="A0A9N9TKY4"/>
<reference evidence="7" key="1">
    <citation type="submission" date="2022-01" db="EMBL/GenBank/DDBJ databases">
        <authorList>
            <person name="King R."/>
        </authorList>
    </citation>
    <scope>NUCLEOTIDE SEQUENCE</scope>
</reference>
<dbReference type="EMBL" id="OU900104">
    <property type="protein sequence ID" value="CAG9855877.1"/>
    <property type="molecule type" value="Genomic_DNA"/>
</dbReference>
<gene>
    <name evidence="7" type="ORF">PHYEVI_LOCUS2312</name>
</gene>
<dbReference type="Proteomes" id="UP001153712">
    <property type="component" value="Chromosome 11"/>
</dbReference>
<dbReference type="OrthoDB" id="430207at2759"/>
<dbReference type="Pfam" id="PF04117">
    <property type="entry name" value="Mpv17_PMP22"/>
    <property type="match status" value="1"/>
</dbReference>
<comment type="similarity">
    <text evidence="2 6">Belongs to the peroxisomal membrane protein PXMP2/4 family.</text>
</comment>
<evidence type="ECO:0000256" key="2">
    <source>
        <dbReference type="ARBA" id="ARBA00006824"/>
    </source>
</evidence>
<keyword evidence="3 6" id="KW-0812">Transmembrane</keyword>
<keyword evidence="5 6" id="KW-0472">Membrane</keyword>
<organism evidence="7 8">
    <name type="scientific">Phyllotreta striolata</name>
    <name type="common">Striped flea beetle</name>
    <name type="synonym">Crioceris striolata</name>
    <dbReference type="NCBI Taxonomy" id="444603"/>
    <lineage>
        <taxon>Eukaryota</taxon>
        <taxon>Metazoa</taxon>
        <taxon>Ecdysozoa</taxon>
        <taxon>Arthropoda</taxon>
        <taxon>Hexapoda</taxon>
        <taxon>Insecta</taxon>
        <taxon>Pterygota</taxon>
        <taxon>Neoptera</taxon>
        <taxon>Endopterygota</taxon>
        <taxon>Coleoptera</taxon>
        <taxon>Polyphaga</taxon>
        <taxon>Cucujiformia</taxon>
        <taxon>Chrysomeloidea</taxon>
        <taxon>Chrysomelidae</taxon>
        <taxon>Galerucinae</taxon>
        <taxon>Alticini</taxon>
        <taxon>Phyllotreta</taxon>
    </lineage>
</organism>
<name>A0A9N9TKY4_PHYSR</name>
<keyword evidence="8" id="KW-1185">Reference proteome</keyword>
<feature type="transmembrane region" description="Helical" evidence="6">
    <location>
        <begin position="154"/>
        <end position="174"/>
    </location>
</feature>
<dbReference type="InterPro" id="IPR007248">
    <property type="entry name" value="Mpv17_PMP22"/>
</dbReference>
<evidence type="ECO:0000256" key="6">
    <source>
        <dbReference type="RuleBase" id="RU363053"/>
    </source>
</evidence>
<dbReference type="PANTHER" id="PTHR11266:SF85">
    <property type="entry name" value="MPV17-LIKE PROTEIN"/>
    <property type="match status" value="1"/>
</dbReference>
<dbReference type="PANTHER" id="PTHR11266">
    <property type="entry name" value="PEROXISOMAL MEMBRANE PROTEIN 2, PXMP2 MPV17"/>
    <property type="match status" value="1"/>
</dbReference>
<evidence type="ECO:0000256" key="3">
    <source>
        <dbReference type="ARBA" id="ARBA00022692"/>
    </source>
</evidence>
<keyword evidence="4 6" id="KW-1133">Transmembrane helix</keyword>
<evidence type="ECO:0000256" key="4">
    <source>
        <dbReference type="ARBA" id="ARBA00022989"/>
    </source>
</evidence>
<evidence type="ECO:0000256" key="1">
    <source>
        <dbReference type="ARBA" id="ARBA00004141"/>
    </source>
</evidence>
<evidence type="ECO:0000256" key="5">
    <source>
        <dbReference type="ARBA" id="ARBA00023136"/>
    </source>
</evidence>
<evidence type="ECO:0008006" key="9">
    <source>
        <dbReference type="Google" id="ProtNLM"/>
    </source>
</evidence>
<feature type="transmembrane region" description="Helical" evidence="6">
    <location>
        <begin position="53"/>
        <end position="73"/>
    </location>
</feature>
<proteinExistence type="inferred from homology"/>
<feature type="transmembrane region" description="Helical" evidence="6">
    <location>
        <begin position="93"/>
        <end position="114"/>
    </location>
</feature>
<evidence type="ECO:0000313" key="8">
    <source>
        <dbReference type="Proteomes" id="UP001153712"/>
    </source>
</evidence>
<evidence type="ECO:0000313" key="7">
    <source>
        <dbReference type="EMBL" id="CAG9855877.1"/>
    </source>
</evidence>
<accession>A0A9N9TKY4</accession>